<sequence>MAQQGLHATGVDFSPVAIAKAQKRVAHDKVRPRFLVGDVTHLDALGGPFDAAFDVGCFHCLDQQGQRAYASELFRLLAPGSTHLIWAIDSSPAGIPLSPAAVKEAFAPGFELRDAQPSRRRILPSHWYWLVRA</sequence>
<dbReference type="InterPro" id="IPR029063">
    <property type="entry name" value="SAM-dependent_MTases_sf"/>
</dbReference>
<protein>
    <submittedName>
        <fullName evidence="2">Methyltransferase</fullName>
    </submittedName>
</protein>
<dbReference type="GO" id="GO:0008168">
    <property type="term" value="F:methyltransferase activity"/>
    <property type="evidence" value="ECO:0007669"/>
    <property type="project" value="UniProtKB-KW"/>
</dbReference>
<proteinExistence type="predicted"/>
<name>A0A225DXL9_9BACT</name>
<dbReference type="Pfam" id="PF13649">
    <property type="entry name" value="Methyltransf_25"/>
    <property type="match status" value="1"/>
</dbReference>
<organism evidence="2 3">
    <name type="scientific">Fimbriiglobus ruber</name>
    <dbReference type="NCBI Taxonomy" id="1908690"/>
    <lineage>
        <taxon>Bacteria</taxon>
        <taxon>Pseudomonadati</taxon>
        <taxon>Planctomycetota</taxon>
        <taxon>Planctomycetia</taxon>
        <taxon>Gemmatales</taxon>
        <taxon>Gemmataceae</taxon>
        <taxon>Fimbriiglobus</taxon>
    </lineage>
</organism>
<dbReference type="Proteomes" id="UP000214646">
    <property type="component" value="Unassembled WGS sequence"/>
</dbReference>
<keyword evidence="3" id="KW-1185">Reference proteome</keyword>
<dbReference type="SUPFAM" id="SSF53335">
    <property type="entry name" value="S-adenosyl-L-methionine-dependent methyltransferases"/>
    <property type="match status" value="1"/>
</dbReference>
<keyword evidence="2" id="KW-0808">Transferase</keyword>
<comment type="caution">
    <text evidence="2">The sequence shown here is derived from an EMBL/GenBank/DDBJ whole genome shotgun (WGS) entry which is preliminary data.</text>
</comment>
<dbReference type="CDD" id="cd02440">
    <property type="entry name" value="AdoMet_MTases"/>
    <property type="match status" value="1"/>
</dbReference>
<reference evidence="3" key="1">
    <citation type="submission" date="2017-06" db="EMBL/GenBank/DDBJ databases">
        <title>Genome analysis of Fimbriiglobus ruber SP5, the first member of the order Planctomycetales with confirmed chitinolytic capability.</title>
        <authorList>
            <person name="Ravin N.V."/>
            <person name="Rakitin A.L."/>
            <person name="Ivanova A.A."/>
            <person name="Beletsky A.V."/>
            <person name="Kulichevskaya I.S."/>
            <person name="Mardanov A.V."/>
            <person name="Dedysh S.N."/>
        </authorList>
    </citation>
    <scope>NUCLEOTIDE SEQUENCE [LARGE SCALE GENOMIC DNA]</scope>
    <source>
        <strain evidence="3">SP5</strain>
    </source>
</reference>
<accession>A0A225DXL9</accession>
<dbReference type="Gene3D" id="3.40.50.150">
    <property type="entry name" value="Vaccinia Virus protein VP39"/>
    <property type="match status" value="1"/>
</dbReference>
<dbReference type="EMBL" id="NIDE01000002">
    <property type="protein sequence ID" value="OWK45703.1"/>
    <property type="molecule type" value="Genomic_DNA"/>
</dbReference>
<evidence type="ECO:0000313" key="3">
    <source>
        <dbReference type="Proteomes" id="UP000214646"/>
    </source>
</evidence>
<feature type="domain" description="Methyltransferase" evidence="1">
    <location>
        <begin position="2"/>
        <end position="80"/>
    </location>
</feature>
<dbReference type="AlphaFoldDB" id="A0A225DXL9"/>
<evidence type="ECO:0000259" key="1">
    <source>
        <dbReference type="Pfam" id="PF13649"/>
    </source>
</evidence>
<evidence type="ECO:0000313" key="2">
    <source>
        <dbReference type="EMBL" id="OWK45703.1"/>
    </source>
</evidence>
<keyword evidence="2" id="KW-0489">Methyltransferase</keyword>
<dbReference type="GO" id="GO:0032259">
    <property type="term" value="P:methylation"/>
    <property type="evidence" value="ECO:0007669"/>
    <property type="project" value="UniProtKB-KW"/>
</dbReference>
<gene>
    <name evidence="2" type="ORF">FRUB_02034</name>
</gene>
<dbReference type="InterPro" id="IPR041698">
    <property type="entry name" value="Methyltransf_25"/>
</dbReference>